<dbReference type="InterPro" id="IPR036438">
    <property type="entry name" value="Insulin-like_sf"/>
</dbReference>
<dbReference type="PANTHER" id="PTHR13647">
    <property type="entry name" value="INSULIN-LIKE PEPTIDE 2-RELATED"/>
    <property type="match status" value="1"/>
</dbReference>
<organism evidence="10 11">
    <name type="scientific">Diatraea saccharalis</name>
    <name type="common">sugarcane borer</name>
    <dbReference type="NCBI Taxonomy" id="40085"/>
    <lineage>
        <taxon>Eukaryota</taxon>
        <taxon>Metazoa</taxon>
        <taxon>Ecdysozoa</taxon>
        <taxon>Arthropoda</taxon>
        <taxon>Hexapoda</taxon>
        <taxon>Insecta</taxon>
        <taxon>Pterygota</taxon>
        <taxon>Neoptera</taxon>
        <taxon>Endopterygota</taxon>
        <taxon>Lepidoptera</taxon>
        <taxon>Glossata</taxon>
        <taxon>Ditrysia</taxon>
        <taxon>Pyraloidea</taxon>
        <taxon>Crambidae</taxon>
        <taxon>Crambinae</taxon>
        <taxon>Diatraea</taxon>
    </lineage>
</organism>
<dbReference type="SUPFAM" id="SSF56994">
    <property type="entry name" value="Insulin-like"/>
    <property type="match status" value="1"/>
</dbReference>
<keyword evidence="3" id="KW-0165">Cleavage on pair of basic residues</keyword>
<evidence type="ECO:0000256" key="1">
    <source>
        <dbReference type="ARBA" id="ARBA00009034"/>
    </source>
</evidence>
<evidence type="ECO:0000256" key="6">
    <source>
        <dbReference type="RuleBase" id="RU000406"/>
    </source>
</evidence>
<dbReference type="CDD" id="cd04366">
    <property type="entry name" value="IlGF_insulin_bombyxin_like"/>
    <property type="match status" value="1"/>
</dbReference>
<sequence length="157" mass="17842">MKLQSVFFVAVISSVCFTYAKSPVRYFCGRDLANTLAMLCPYNEASKRSQISIESVFGTNKDIYDIHQEPDKVSSLSGDKDVQWNELSDNSKPHKVNNPNESMGKLTEDSDMSNDNFSLMEDNDLRMQMLQGFRHKRGVISECCDQPCTIDELLTYC</sequence>
<dbReference type="SMART" id="SM00078">
    <property type="entry name" value="IlGF"/>
    <property type="match status" value="1"/>
</dbReference>
<dbReference type="EMBL" id="OU893335">
    <property type="protein sequence ID" value="CAG9792568.1"/>
    <property type="molecule type" value="Genomic_DNA"/>
</dbReference>
<evidence type="ECO:0000259" key="9">
    <source>
        <dbReference type="SMART" id="SM00078"/>
    </source>
</evidence>
<proteinExistence type="inferred from homology"/>
<feature type="region of interest" description="Disordered" evidence="7">
    <location>
        <begin position="84"/>
        <end position="112"/>
    </location>
</feature>
<reference evidence="10" key="1">
    <citation type="submission" date="2021-12" db="EMBL/GenBank/DDBJ databases">
        <authorList>
            <person name="King R."/>
        </authorList>
    </citation>
    <scope>NUCLEOTIDE SEQUENCE</scope>
</reference>
<accession>A0A9N9RAK9</accession>
<keyword evidence="6" id="KW-0964">Secreted</keyword>
<gene>
    <name evidence="10" type="ORF">DIATSA_LOCUS10088</name>
</gene>
<evidence type="ECO:0000313" key="10">
    <source>
        <dbReference type="EMBL" id="CAG9792568.1"/>
    </source>
</evidence>
<reference evidence="10" key="2">
    <citation type="submission" date="2022-10" db="EMBL/GenBank/DDBJ databases">
        <authorList>
            <consortium name="ENA_rothamsted_submissions"/>
            <consortium name="culmorum"/>
            <person name="King R."/>
        </authorList>
    </citation>
    <scope>NUCLEOTIDE SEQUENCE</scope>
</reference>
<dbReference type="PRINTS" id="PR00276">
    <property type="entry name" value="INSULINFAMLY"/>
</dbReference>
<dbReference type="GO" id="GO:0005576">
    <property type="term" value="C:extracellular region"/>
    <property type="evidence" value="ECO:0007669"/>
    <property type="project" value="UniProtKB-SubCell"/>
</dbReference>
<comment type="similarity">
    <text evidence="1 6">Belongs to the insulin family.</text>
</comment>
<dbReference type="OrthoDB" id="10019596at2759"/>
<comment type="subcellular location">
    <subcellularLocation>
        <location evidence="6">Secreted</location>
    </subcellularLocation>
</comment>
<comment type="subunit">
    <text evidence="2">Heterodimer of a B chain and an A chain linked by two disulfide bonds.</text>
</comment>
<dbReference type="PROSITE" id="PS00262">
    <property type="entry name" value="INSULIN"/>
    <property type="match status" value="1"/>
</dbReference>
<evidence type="ECO:0000313" key="11">
    <source>
        <dbReference type="Proteomes" id="UP001153714"/>
    </source>
</evidence>
<name>A0A9N9RAK9_9NEOP</name>
<dbReference type="InterPro" id="IPR022352">
    <property type="entry name" value="Ins/IGF/rlx"/>
</dbReference>
<evidence type="ECO:0000256" key="4">
    <source>
        <dbReference type="ARBA" id="ARBA00022729"/>
    </source>
</evidence>
<keyword evidence="4 8" id="KW-0732">Signal</keyword>
<protein>
    <recommendedName>
        <fullName evidence="9">Insulin-like domain-containing protein</fullName>
    </recommendedName>
</protein>
<evidence type="ECO:0000256" key="3">
    <source>
        <dbReference type="ARBA" id="ARBA00022685"/>
    </source>
</evidence>
<dbReference type="InterPro" id="IPR022353">
    <property type="entry name" value="Insulin_CS"/>
</dbReference>
<evidence type="ECO:0000256" key="2">
    <source>
        <dbReference type="ARBA" id="ARBA00011207"/>
    </source>
</evidence>
<evidence type="ECO:0000256" key="5">
    <source>
        <dbReference type="ARBA" id="ARBA00023157"/>
    </source>
</evidence>
<keyword evidence="5" id="KW-1015">Disulfide bond</keyword>
<evidence type="ECO:0000256" key="7">
    <source>
        <dbReference type="SAM" id="MobiDB-lite"/>
    </source>
</evidence>
<dbReference type="GO" id="GO:0005179">
    <property type="term" value="F:hormone activity"/>
    <property type="evidence" value="ECO:0007669"/>
    <property type="project" value="InterPro"/>
</dbReference>
<dbReference type="PANTHER" id="PTHR13647:SF4">
    <property type="entry name" value="INSULIN-LIKE PEPTIDE 1-RELATED"/>
    <property type="match status" value="1"/>
</dbReference>
<dbReference type="Gene3D" id="1.10.100.10">
    <property type="entry name" value="Insulin-like"/>
    <property type="match status" value="1"/>
</dbReference>
<keyword evidence="11" id="KW-1185">Reference proteome</keyword>
<dbReference type="Pfam" id="PF00049">
    <property type="entry name" value="Insulin"/>
    <property type="match status" value="1"/>
</dbReference>
<evidence type="ECO:0000256" key="8">
    <source>
        <dbReference type="SAM" id="SignalP"/>
    </source>
</evidence>
<feature type="domain" description="Insulin-like" evidence="9">
    <location>
        <begin position="25"/>
        <end position="157"/>
    </location>
</feature>
<feature type="signal peptide" evidence="8">
    <location>
        <begin position="1"/>
        <end position="20"/>
    </location>
</feature>
<feature type="chain" id="PRO_5040235690" description="Insulin-like domain-containing protein" evidence="8">
    <location>
        <begin position="21"/>
        <end position="157"/>
    </location>
</feature>
<dbReference type="AlphaFoldDB" id="A0A9N9RAK9"/>
<dbReference type="Proteomes" id="UP001153714">
    <property type="component" value="Chromosome 4"/>
</dbReference>
<dbReference type="InterPro" id="IPR016179">
    <property type="entry name" value="Insulin-like"/>
</dbReference>